<keyword evidence="1" id="KW-0812">Transmembrane</keyword>
<comment type="caution">
    <text evidence="2">The sequence shown here is derived from an EMBL/GenBank/DDBJ whole genome shotgun (WGS) entry which is preliminary data.</text>
</comment>
<proteinExistence type="predicted"/>
<evidence type="ECO:0000313" key="3">
    <source>
        <dbReference type="Proteomes" id="UP001634007"/>
    </source>
</evidence>
<name>A0ABD3IY00_EUCGL</name>
<keyword evidence="1" id="KW-0472">Membrane</keyword>
<protein>
    <submittedName>
        <fullName evidence="2">Uncharacterized protein</fullName>
    </submittedName>
</protein>
<keyword evidence="3" id="KW-1185">Reference proteome</keyword>
<evidence type="ECO:0000256" key="1">
    <source>
        <dbReference type="SAM" id="Phobius"/>
    </source>
</evidence>
<dbReference type="AlphaFoldDB" id="A0ABD3IY00"/>
<organism evidence="2 3">
    <name type="scientific">Eucalyptus globulus</name>
    <name type="common">Tasmanian blue gum</name>
    <dbReference type="NCBI Taxonomy" id="34317"/>
    <lineage>
        <taxon>Eukaryota</taxon>
        <taxon>Viridiplantae</taxon>
        <taxon>Streptophyta</taxon>
        <taxon>Embryophyta</taxon>
        <taxon>Tracheophyta</taxon>
        <taxon>Spermatophyta</taxon>
        <taxon>Magnoliopsida</taxon>
        <taxon>eudicotyledons</taxon>
        <taxon>Gunneridae</taxon>
        <taxon>Pentapetalae</taxon>
        <taxon>rosids</taxon>
        <taxon>malvids</taxon>
        <taxon>Myrtales</taxon>
        <taxon>Myrtaceae</taxon>
        <taxon>Myrtoideae</taxon>
        <taxon>Eucalypteae</taxon>
        <taxon>Eucalyptus</taxon>
    </lineage>
</organism>
<keyword evidence="1" id="KW-1133">Transmembrane helix</keyword>
<feature type="transmembrane region" description="Helical" evidence="1">
    <location>
        <begin position="59"/>
        <end position="86"/>
    </location>
</feature>
<gene>
    <name evidence="2" type="ORF">ACJRO7_003876</name>
</gene>
<feature type="transmembrane region" description="Helical" evidence="1">
    <location>
        <begin position="26"/>
        <end position="47"/>
    </location>
</feature>
<dbReference type="Proteomes" id="UP001634007">
    <property type="component" value="Unassembled WGS sequence"/>
</dbReference>
<reference evidence="2 3" key="1">
    <citation type="submission" date="2024-11" db="EMBL/GenBank/DDBJ databases">
        <title>Chromosome-level genome assembly of Eucalyptus globulus Labill. provides insights into its genome evolution.</title>
        <authorList>
            <person name="Li X."/>
        </authorList>
    </citation>
    <scope>NUCLEOTIDE SEQUENCE [LARGE SCALE GENOMIC DNA]</scope>
    <source>
        <strain evidence="2">CL2024</strain>
        <tissue evidence="2">Fresh tender leaves</tissue>
    </source>
</reference>
<dbReference type="EMBL" id="JBJKBG010000010">
    <property type="protein sequence ID" value="KAL3718837.1"/>
    <property type="molecule type" value="Genomic_DNA"/>
</dbReference>
<accession>A0ABD3IY00</accession>
<sequence>MQMQLVQQQQRRQQLRRSLCRQGLRLRSILLHSLWITVAGVFLFRLATANTQGIVYVKIFAVSGVALATVPWMIQLLVTTAIILLYNAGGRNLLWIVQSGLEEEKPCGEGSTRGRVLIQTRSGTEQPRVHWPPRYKIYDGPRMLVRVDGRAVGPQLQRNRTV</sequence>
<evidence type="ECO:0000313" key="2">
    <source>
        <dbReference type="EMBL" id="KAL3718837.1"/>
    </source>
</evidence>